<dbReference type="PRINTS" id="PR00404">
    <property type="entry name" value="MADSDOMAIN"/>
</dbReference>
<dbReference type="SUPFAM" id="SSF55455">
    <property type="entry name" value="SRF-like"/>
    <property type="match status" value="1"/>
</dbReference>
<comment type="subcellular location">
    <subcellularLocation>
        <location evidence="1">Nucleus</location>
    </subcellularLocation>
</comment>
<dbReference type="Proteomes" id="UP001371456">
    <property type="component" value="Unassembled WGS sequence"/>
</dbReference>
<evidence type="ECO:0000259" key="6">
    <source>
        <dbReference type="PROSITE" id="PS50066"/>
    </source>
</evidence>
<dbReference type="AlphaFoldDB" id="A0AAN8T0J4"/>
<keyword evidence="3" id="KW-0238">DNA-binding</keyword>
<dbReference type="InterPro" id="IPR036879">
    <property type="entry name" value="TF_MADSbox_sf"/>
</dbReference>
<evidence type="ECO:0000313" key="8">
    <source>
        <dbReference type="Proteomes" id="UP001371456"/>
    </source>
</evidence>
<dbReference type="Pfam" id="PF00319">
    <property type="entry name" value="SRF-TF"/>
    <property type="match status" value="1"/>
</dbReference>
<protein>
    <recommendedName>
        <fullName evidence="6">MADS-box domain-containing protein</fullName>
    </recommendedName>
</protein>
<proteinExistence type="predicted"/>
<feature type="domain" description="MADS-box" evidence="6">
    <location>
        <begin position="3"/>
        <end position="56"/>
    </location>
</feature>
<dbReference type="GO" id="GO:0046983">
    <property type="term" value="F:protein dimerization activity"/>
    <property type="evidence" value="ECO:0007669"/>
    <property type="project" value="InterPro"/>
</dbReference>
<evidence type="ECO:0000256" key="5">
    <source>
        <dbReference type="ARBA" id="ARBA00023242"/>
    </source>
</evidence>
<keyword evidence="4" id="KW-0804">Transcription</keyword>
<dbReference type="SMART" id="SM00432">
    <property type="entry name" value="MADS"/>
    <property type="match status" value="1"/>
</dbReference>
<dbReference type="Gene3D" id="3.40.1810.10">
    <property type="entry name" value="Transcription factor, MADS-box"/>
    <property type="match status" value="1"/>
</dbReference>
<dbReference type="GO" id="GO:0000978">
    <property type="term" value="F:RNA polymerase II cis-regulatory region sequence-specific DNA binding"/>
    <property type="evidence" value="ECO:0007669"/>
    <property type="project" value="TreeGrafter"/>
</dbReference>
<dbReference type="CDD" id="cd00120">
    <property type="entry name" value="MADS"/>
    <property type="match status" value="1"/>
</dbReference>
<evidence type="ECO:0000256" key="4">
    <source>
        <dbReference type="ARBA" id="ARBA00023163"/>
    </source>
</evidence>
<evidence type="ECO:0000256" key="3">
    <source>
        <dbReference type="ARBA" id="ARBA00023125"/>
    </source>
</evidence>
<dbReference type="EMBL" id="JBANQN010000010">
    <property type="protein sequence ID" value="KAK6777322.1"/>
    <property type="molecule type" value="Genomic_DNA"/>
</dbReference>
<dbReference type="PANTHER" id="PTHR11945:SF441">
    <property type="entry name" value="AGAMOUS-LIKE MADS-BOX PROTEIN AGL29"/>
    <property type="match status" value="1"/>
</dbReference>
<sequence>MGTGKKKIDIEKITKKSAKIVAFLKRRKGLFRKAEELESLTSYHVTSIIFSPFDKLKLSPASKGNGLRGWVEDIDVEGCQNLN</sequence>
<keyword evidence="5" id="KW-0539">Nucleus</keyword>
<evidence type="ECO:0000256" key="1">
    <source>
        <dbReference type="ARBA" id="ARBA00004123"/>
    </source>
</evidence>
<evidence type="ECO:0000256" key="2">
    <source>
        <dbReference type="ARBA" id="ARBA00023015"/>
    </source>
</evidence>
<dbReference type="GO" id="GO:0005634">
    <property type="term" value="C:nucleus"/>
    <property type="evidence" value="ECO:0007669"/>
    <property type="project" value="UniProtKB-SubCell"/>
</dbReference>
<gene>
    <name evidence="7" type="ORF">RDI58_024039</name>
</gene>
<dbReference type="PANTHER" id="PTHR11945">
    <property type="entry name" value="MADS BOX PROTEIN"/>
    <property type="match status" value="1"/>
</dbReference>
<dbReference type="InterPro" id="IPR002100">
    <property type="entry name" value="TF_MADSbox"/>
</dbReference>
<reference evidence="7 8" key="1">
    <citation type="submission" date="2024-02" db="EMBL/GenBank/DDBJ databases">
        <title>de novo genome assembly of Solanum bulbocastanum strain 11H21.</title>
        <authorList>
            <person name="Hosaka A.J."/>
        </authorList>
    </citation>
    <scope>NUCLEOTIDE SEQUENCE [LARGE SCALE GENOMIC DNA]</scope>
    <source>
        <tissue evidence="7">Young leaves</tissue>
    </source>
</reference>
<comment type="caution">
    <text evidence="7">The sequence shown here is derived from an EMBL/GenBank/DDBJ whole genome shotgun (WGS) entry which is preliminary data.</text>
</comment>
<dbReference type="GO" id="GO:0000981">
    <property type="term" value="F:DNA-binding transcription factor activity, RNA polymerase II-specific"/>
    <property type="evidence" value="ECO:0007669"/>
    <property type="project" value="TreeGrafter"/>
</dbReference>
<evidence type="ECO:0000313" key="7">
    <source>
        <dbReference type="EMBL" id="KAK6777322.1"/>
    </source>
</evidence>
<organism evidence="7 8">
    <name type="scientific">Solanum bulbocastanum</name>
    <name type="common">Wild potato</name>
    <dbReference type="NCBI Taxonomy" id="147425"/>
    <lineage>
        <taxon>Eukaryota</taxon>
        <taxon>Viridiplantae</taxon>
        <taxon>Streptophyta</taxon>
        <taxon>Embryophyta</taxon>
        <taxon>Tracheophyta</taxon>
        <taxon>Spermatophyta</taxon>
        <taxon>Magnoliopsida</taxon>
        <taxon>eudicotyledons</taxon>
        <taxon>Gunneridae</taxon>
        <taxon>Pentapetalae</taxon>
        <taxon>asterids</taxon>
        <taxon>lamiids</taxon>
        <taxon>Solanales</taxon>
        <taxon>Solanaceae</taxon>
        <taxon>Solanoideae</taxon>
        <taxon>Solaneae</taxon>
        <taxon>Solanum</taxon>
    </lineage>
</organism>
<name>A0AAN8T0J4_SOLBU</name>
<keyword evidence="2" id="KW-0805">Transcription regulation</keyword>
<keyword evidence="8" id="KW-1185">Reference proteome</keyword>
<dbReference type="PROSITE" id="PS50066">
    <property type="entry name" value="MADS_BOX_2"/>
    <property type="match status" value="1"/>
</dbReference>
<accession>A0AAN8T0J4</accession>